<proteinExistence type="predicted"/>
<accession>A0A1W1GW38</accession>
<dbReference type="SUPFAM" id="SSF160631">
    <property type="entry name" value="SMI1/KNR4-like"/>
    <property type="match status" value="1"/>
</dbReference>
<dbReference type="Proteomes" id="UP000191133">
    <property type="component" value="Unassembled WGS sequence"/>
</dbReference>
<dbReference type="RefSeq" id="WP_170919594.1">
    <property type="nucleotide sequence ID" value="NZ_FWEU01000002.1"/>
</dbReference>
<evidence type="ECO:0000259" key="1">
    <source>
        <dbReference type="SMART" id="SM00860"/>
    </source>
</evidence>
<name>A0A1W1GW38_9GAMM</name>
<dbReference type="Pfam" id="PF09346">
    <property type="entry name" value="SMI1_KNR4"/>
    <property type="match status" value="1"/>
</dbReference>
<protein>
    <submittedName>
        <fullName evidence="2">SMI1 / KNR4 family (SUKH-1)</fullName>
    </submittedName>
</protein>
<dbReference type="AlphaFoldDB" id="A0A1W1GW38"/>
<dbReference type="SMART" id="SM00860">
    <property type="entry name" value="SMI1_KNR4"/>
    <property type="match status" value="1"/>
</dbReference>
<dbReference type="EMBL" id="FWEU01000002">
    <property type="protein sequence ID" value="SLM23586.1"/>
    <property type="molecule type" value="Genomic_DNA"/>
</dbReference>
<sequence>MPGGTTVATAALIDEAERELCVVFPVQLRAVWLTHNGTELPGGWRFFPVFDPGNPRKTAGSVTYENLRGAWGMHLRSLDLVALASNGTGNHLVMRVVDGVAIRDILHWNHETEKLTRWKPGIDAVMRSARTSAERLAAIRATLMKDTPRARLPAR</sequence>
<organism evidence="2 3">
    <name type="scientific">Stenotrophomonas indicatrix</name>
    <dbReference type="NCBI Taxonomy" id="2045451"/>
    <lineage>
        <taxon>Bacteria</taxon>
        <taxon>Pseudomonadati</taxon>
        <taxon>Pseudomonadota</taxon>
        <taxon>Gammaproteobacteria</taxon>
        <taxon>Lysobacterales</taxon>
        <taxon>Lysobacteraceae</taxon>
        <taxon>Stenotrophomonas</taxon>
    </lineage>
</organism>
<dbReference type="InterPro" id="IPR018958">
    <property type="entry name" value="Knr4/Smi1-like_dom"/>
</dbReference>
<dbReference type="InterPro" id="IPR037883">
    <property type="entry name" value="Knr4/Smi1-like_sf"/>
</dbReference>
<reference evidence="3" key="1">
    <citation type="submission" date="2016-10" db="EMBL/GenBank/DDBJ databases">
        <authorList>
            <person name="Varghese N."/>
        </authorList>
    </citation>
    <scope>NUCLEOTIDE SEQUENCE [LARGE SCALE GENOMIC DNA]</scope>
    <source>
        <strain evidence="3">92MFCol6.1</strain>
    </source>
</reference>
<gene>
    <name evidence="2" type="ORF">SAMN04488690_1281</name>
</gene>
<evidence type="ECO:0000313" key="2">
    <source>
        <dbReference type="EMBL" id="SLM23586.1"/>
    </source>
</evidence>
<evidence type="ECO:0000313" key="3">
    <source>
        <dbReference type="Proteomes" id="UP000191133"/>
    </source>
</evidence>
<feature type="domain" description="Knr4/Smi1-like" evidence="1">
    <location>
        <begin position="7"/>
        <end position="128"/>
    </location>
</feature>